<dbReference type="EMBL" id="KQ947422">
    <property type="protein sequence ID" value="KUJ13344.1"/>
    <property type="molecule type" value="Genomic_DNA"/>
</dbReference>
<dbReference type="RefSeq" id="XP_018067699.1">
    <property type="nucleotide sequence ID" value="XM_018212164.1"/>
</dbReference>
<dbReference type="InterPro" id="IPR036770">
    <property type="entry name" value="Ankyrin_rpt-contain_sf"/>
</dbReference>
<protein>
    <recommendedName>
        <fullName evidence="1">N-acetyltransferase domain-containing protein</fullName>
    </recommendedName>
</protein>
<dbReference type="AlphaFoldDB" id="A0A194X060"/>
<gene>
    <name evidence="2" type="ORF">LY89DRAFT_651518</name>
</gene>
<dbReference type="InterPro" id="IPR016181">
    <property type="entry name" value="Acyl_CoA_acyltransferase"/>
</dbReference>
<dbReference type="CDD" id="cd04301">
    <property type="entry name" value="NAT_SF"/>
    <property type="match status" value="1"/>
</dbReference>
<keyword evidence="3" id="KW-1185">Reference proteome</keyword>
<dbReference type="Proteomes" id="UP000070700">
    <property type="component" value="Unassembled WGS sequence"/>
</dbReference>
<reference evidence="2 3" key="1">
    <citation type="submission" date="2015-10" db="EMBL/GenBank/DDBJ databases">
        <title>Full genome of DAOMC 229536 Phialocephala scopiformis, a fungal endophyte of spruce producing the potent anti-insectan compound rugulosin.</title>
        <authorList>
            <consortium name="DOE Joint Genome Institute"/>
            <person name="Walker A.K."/>
            <person name="Frasz S.L."/>
            <person name="Seifert K.A."/>
            <person name="Miller J.D."/>
            <person name="Mondo S.J."/>
            <person name="Labutti K."/>
            <person name="Lipzen A."/>
            <person name="Dockter R."/>
            <person name="Kennedy M."/>
            <person name="Grigoriev I.V."/>
            <person name="Spatafora J.W."/>
        </authorList>
    </citation>
    <scope>NUCLEOTIDE SEQUENCE [LARGE SCALE GENOMIC DNA]</scope>
    <source>
        <strain evidence="2 3">CBS 120377</strain>
    </source>
</reference>
<dbReference type="SUPFAM" id="SSF48403">
    <property type="entry name" value="Ankyrin repeat"/>
    <property type="match status" value="1"/>
</dbReference>
<accession>A0A194X060</accession>
<dbReference type="InterPro" id="IPR000182">
    <property type="entry name" value="GNAT_dom"/>
</dbReference>
<organism evidence="2 3">
    <name type="scientific">Mollisia scopiformis</name>
    <name type="common">Conifer needle endophyte fungus</name>
    <name type="synonym">Phialocephala scopiformis</name>
    <dbReference type="NCBI Taxonomy" id="149040"/>
    <lineage>
        <taxon>Eukaryota</taxon>
        <taxon>Fungi</taxon>
        <taxon>Dikarya</taxon>
        <taxon>Ascomycota</taxon>
        <taxon>Pezizomycotina</taxon>
        <taxon>Leotiomycetes</taxon>
        <taxon>Helotiales</taxon>
        <taxon>Mollisiaceae</taxon>
        <taxon>Mollisia</taxon>
    </lineage>
</organism>
<dbReference type="OrthoDB" id="508139at2759"/>
<feature type="domain" description="N-acetyltransferase" evidence="1">
    <location>
        <begin position="101"/>
        <end position="150"/>
    </location>
</feature>
<evidence type="ECO:0000313" key="3">
    <source>
        <dbReference type="Proteomes" id="UP000070700"/>
    </source>
</evidence>
<dbReference type="SUPFAM" id="SSF55729">
    <property type="entry name" value="Acyl-CoA N-acyltransferases (Nat)"/>
    <property type="match status" value="1"/>
</dbReference>
<dbReference type="Gene3D" id="1.25.40.20">
    <property type="entry name" value="Ankyrin repeat-containing domain"/>
    <property type="match status" value="1"/>
</dbReference>
<dbReference type="KEGG" id="psco:LY89DRAFT_651518"/>
<name>A0A194X060_MOLSC</name>
<dbReference type="Gene3D" id="3.40.630.30">
    <property type="match status" value="1"/>
</dbReference>
<dbReference type="InParanoid" id="A0A194X060"/>
<evidence type="ECO:0000259" key="1">
    <source>
        <dbReference type="Pfam" id="PF00583"/>
    </source>
</evidence>
<dbReference type="GO" id="GO:0016747">
    <property type="term" value="F:acyltransferase activity, transferring groups other than amino-acyl groups"/>
    <property type="evidence" value="ECO:0007669"/>
    <property type="project" value="InterPro"/>
</dbReference>
<dbReference type="Pfam" id="PF00583">
    <property type="entry name" value="Acetyltransf_1"/>
    <property type="match status" value="1"/>
</dbReference>
<sequence>MSSPVKLTSTVGVSKDHLEYGSFRKWLKPIRVRATVHPDLSTAPREVGEAFGFIIRREAIRQTFHRSMEPPHKETMDLAFTLFDRYGRLNKEIIDHTIRKGTGWWNEEVDHGNIVLIENVNVDKEWRRQGVGRKLVLQLLEQAMASRYNPKFAFARPAAFYDRTNREEKQGQTEERNRALHQSKITAVTSFFRSMQFRRVGVTEWFALARDEKHPSRQLLCIEDSDPVLDDSSDSDSDDEPEVILCGFSMNQDGTSPKFTQNRLSKSDAASQGLEALFKSNGATRDEARHTSAAILKRRHPLHYAIKVLTDTDCLGFLQSHTRNSSAENFDIEAINGHGDTVLHLAAKASKSACLSWIMDSSSGVRLASMRNYEGYTPLEALKAQLECERISEPYSASRTKCVADKFDGFDDSSIACLLKLIGLEAPTAEQRGMAKFGCSCGQCVAGFLSPRMIKKLRDEADVLYDLLTHLGSTEDGESWYLDFKDTLVHLPDRLQPHFQRNKILRNVFTELVGTVAKCLAEKVVPHRASVVNSLRETPIWSQIDGYYFQKGGTVAAAVNIVIDNAKEHDTEAGTPLYEVADNDSLSELPNCRNDNEFEFVRRHCIDNKPPRTDLEDIGSPVDMPWLTQMARMMLLGQDPFDHIG</sequence>
<evidence type="ECO:0000313" key="2">
    <source>
        <dbReference type="EMBL" id="KUJ13344.1"/>
    </source>
</evidence>
<dbReference type="GeneID" id="28821890"/>
<proteinExistence type="predicted"/>